<accession>A0A2N4TJZ2</accession>
<evidence type="ECO:0000313" key="1">
    <source>
        <dbReference type="EMBL" id="PLC39991.1"/>
    </source>
</evidence>
<dbReference type="OrthoDB" id="9763676at2"/>
<dbReference type="InterPro" id="IPR010272">
    <property type="entry name" value="T6SS_TssF"/>
</dbReference>
<reference evidence="1 2" key="1">
    <citation type="submission" date="2017-12" db="EMBL/GenBank/DDBJ databases">
        <title>Draft genome sequence of Ralstonia pickettii 52.</title>
        <authorList>
            <person name="Zheng B."/>
        </authorList>
    </citation>
    <scope>NUCLEOTIDE SEQUENCE [LARGE SCALE GENOMIC DNA]</scope>
    <source>
        <strain evidence="1 2">52</strain>
    </source>
</reference>
<dbReference type="EMBL" id="PKQE01000009">
    <property type="protein sequence ID" value="PLC39991.1"/>
    <property type="molecule type" value="Genomic_DNA"/>
</dbReference>
<dbReference type="PANTHER" id="PTHR35370">
    <property type="entry name" value="CYTOPLASMIC PROTEIN-RELATED-RELATED"/>
    <property type="match status" value="1"/>
</dbReference>
<gene>
    <name evidence="1" type="ORF">C0Q88_25170</name>
</gene>
<sequence length="202" mass="22663">MRRQDLLEEIIQHTAAGEYTRTNRDLSNLVPRNGFNDLHSPDSIPVTAVGLIRPPSAPRAPFAEGEMAWRLIRQLGFNYLSLTDLDHREGGQGLRNMLRLFVASDDAAQLRQIDSLIGSKVKPVTRRLPGSGPIIYGRGVQCQLTVDETGFSGISPYLFGMVLEQFLTRHVSVNSFTETELHSIQRGRVHRWPVRMGTRSTV</sequence>
<name>A0A2N4TJZ2_RALPI</name>
<comment type="caution">
    <text evidence="1">The sequence shown here is derived from an EMBL/GenBank/DDBJ whole genome shotgun (WGS) entry which is preliminary data.</text>
</comment>
<dbReference type="Proteomes" id="UP000234456">
    <property type="component" value="Unassembled WGS sequence"/>
</dbReference>
<dbReference type="Pfam" id="PF05947">
    <property type="entry name" value="T6SS_TssF"/>
    <property type="match status" value="1"/>
</dbReference>
<evidence type="ECO:0008006" key="3">
    <source>
        <dbReference type="Google" id="ProtNLM"/>
    </source>
</evidence>
<dbReference type="PANTHER" id="PTHR35370:SF1">
    <property type="entry name" value="TYPE VI SECRETION SYSTEM COMPONENT TSSF1"/>
    <property type="match status" value="1"/>
</dbReference>
<protein>
    <recommendedName>
        <fullName evidence="3">Type VI secretion system baseplate subunit TssF</fullName>
    </recommendedName>
</protein>
<proteinExistence type="predicted"/>
<evidence type="ECO:0000313" key="2">
    <source>
        <dbReference type="Proteomes" id="UP000234456"/>
    </source>
</evidence>
<dbReference type="AlphaFoldDB" id="A0A2N4TJZ2"/>
<organism evidence="1 2">
    <name type="scientific">Ralstonia pickettii</name>
    <name type="common">Burkholderia pickettii</name>
    <dbReference type="NCBI Taxonomy" id="329"/>
    <lineage>
        <taxon>Bacteria</taxon>
        <taxon>Pseudomonadati</taxon>
        <taxon>Pseudomonadota</taxon>
        <taxon>Betaproteobacteria</taxon>
        <taxon>Burkholderiales</taxon>
        <taxon>Burkholderiaceae</taxon>
        <taxon>Ralstonia</taxon>
    </lineage>
</organism>